<dbReference type="AlphaFoldDB" id="A0A8H8DKS2"/>
<evidence type="ECO:0000313" key="1">
    <source>
        <dbReference type="EMBL" id="KAG5461467.1"/>
    </source>
</evidence>
<gene>
    <name evidence="1" type="ORF">BJ554DRAFT_6336</name>
</gene>
<keyword evidence="2" id="KW-1185">Reference proteome</keyword>
<protein>
    <submittedName>
        <fullName evidence="1">Uncharacterized protein</fullName>
    </submittedName>
</protein>
<feature type="non-terminal residue" evidence="1">
    <location>
        <position position="1"/>
    </location>
</feature>
<dbReference type="Proteomes" id="UP000673691">
    <property type="component" value="Unassembled WGS sequence"/>
</dbReference>
<comment type="caution">
    <text evidence="1">The sequence shown here is derived from an EMBL/GenBank/DDBJ whole genome shotgun (WGS) entry which is preliminary data.</text>
</comment>
<proteinExistence type="predicted"/>
<organism evidence="1 2">
    <name type="scientific">Olpidium bornovanus</name>
    <dbReference type="NCBI Taxonomy" id="278681"/>
    <lineage>
        <taxon>Eukaryota</taxon>
        <taxon>Fungi</taxon>
        <taxon>Fungi incertae sedis</taxon>
        <taxon>Olpidiomycota</taxon>
        <taxon>Olpidiomycotina</taxon>
        <taxon>Olpidiomycetes</taxon>
        <taxon>Olpidiales</taxon>
        <taxon>Olpidiaceae</taxon>
        <taxon>Olpidium</taxon>
    </lineage>
</organism>
<sequence length="241" mass="25637">PRAPSPSSSSLPPSGRTFVRVHRLEIAHVPDDAVLVADAVAPEHVSSGAGDVERLAARVALHHRDHLRSQAPGVLEPAHLKGGLQGDGDLRLRVGELFLDQLEASERPARAPFRTAFRHPPVERVLPGLRQAKLRGAQRAPGDPVPRVVQAAERALEALDVRQHGVGGNAHVVHHDHAGDARAQRELALDGGSGEAAHALLENKPADCTVLLGHFRPHDEDVGDGRIGDPSFAAVQHEAPV</sequence>
<accession>A0A8H8DKS2</accession>
<dbReference type="EMBL" id="JAEFCI010003606">
    <property type="protein sequence ID" value="KAG5461467.1"/>
    <property type="molecule type" value="Genomic_DNA"/>
</dbReference>
<name>A0A8H8DKS2_9FUNG</name>
<evidence type="ECO:0000313" key="2">
    <source>
        <dbReference type="Proteomes" id="UP000673691"/>
    </source>
</evidence>
<reference evidence="1 2" key="1">
    <citation type="journal article" name="Sci. Rep.">
        <title>Genome-scale phylogenetic analyses confirm Olpidium as the closest living zoosporic fungus to the non-flagellated, terrestrial fungi.</title>
        <authorList>
            <person name="Chang Y."/>
            <person name="Rochon D."/>
            <person name="Sekimoto S."/>
            <person name="Wang Y."/>
            <person name="Chovatia M."/>
            <person name="Sandor L."/>
            <person name="Salamov A."/>
            <person name="Grigoriev I.V."/>
            <person name="Stajich J.E."/>
            <person name="Spatafora J.W."/>
        </authorList>
    </citation>
    <scope>NUCLEOTIDE SEQUENCE [LARGE SCALE GENOMIC DNA]</scope>
    <source>
        <strain evidence="1">S191</strain>
    </source>
</reference>